<organism evidence="1 2">
    <name type="scientific">Micavibrio aeruginosavorus</name>
    <dbReference type="NCBI Taxonomy" id="349221"/>
    <lineage>
        <taxon>Bacteria</taxon>
        <taxon>Pseudomonadati</taxon>
        <taxon>Bdellovibrionota</taxon>
        <taxon>Bdellovibrionia</taxon>
        <taxon>Bdellovibrionales</taxon>
        <taxon>Pseudobdellovibrionaceae</taxon>
        <taxon>Micavibrio</taxon>
    </lineage>
</organism>
<sequence>MQANNDNHLALTFEEVLETCKRIVSQPYTPPPPQSIERLNARKEIAHGKYQSFVERYYPNGNKFNL</sequence>
<name>A0A2W5PTH3_9BACT</name>
<gene>
    <name evidence="1" type="ORF">DI551_02355</name>
</gene>
<protein>
    <submittedName>
        <fullName evidence="1">Uncharacterized protein</fullName>
    </submittedName>
</protein>
<evidence type="ECO:0000313" key="2">
    <source>
        <dbReference type="Proteomes" id="UP000249417"/>
    </source>
</evidence>
<dbReference type="EMBL" id="QFQB01000008">
    <property type="protein sequence ID" value="PZQ48047.1"/>
    <property type="molecule type" value="Genomic_DNA"/>
</dbReference>
<accession>A0A2W5PTH3</accession>
<dbReference type="Proteomes" id="UP000249417">
    <property type="component" value="Unassembled WGS sequence"/>
</dbReference>
<comment type="caution">
    <text evidence="1">The sequence shown here is derived from an EMBL/GenBank/DDBJ whole genome shotgun (WGS) entry which is preliminary data.</text>
</comment>
<dbReference type="AlphaFoldDB" id="A0A2W5PTH3"/>
<proteinExistence type="predicted"/>
<reference evidence="1 2" key="1">
    <citation type="submission" date="2017-08" db="EMBL/GenBank/DDBJ databases">
        <title>Infants hospitalized years apart are colonized by the same room-sourced microbial strains.</title>
        <authorList>
            <person name="Brooks B."/>
            <person name="Olm M.R."/>
            <person name="Firek B.A."/>
            <person name="Baker R."/>
            <person name="Thomas B.C."/>
            <person name="Morowitz M.J."/>
            <person name="Banfield J.F."/>
        </authorList>
    </citation>
    <scope>NUCLEOTIDE SEQUENCE [LARGE SCALE GENOMIC DNA]</scope>
    <source>
        <strain evidence="1">S2_005_002_R2_29</strain>
    </source>
</reference>
<evidence type="ECO:0000313" key="1">
    <source>
        <dbReference type="EMBL" id="PZQ48047.1"/>
    </source>
</evidence>